<keyword evidence="2" id="KW-0808">Transferase</keyword>
<dbReference type="InterPro" id="IPR004006">
    <property type="entry name" value="DhaK_dom"/>
</dbReference>
<dbReference type="PROSITE" id="PS51481">
    <property type="entry name" value="DHAK"/>
    <property type="match status" value="1"/>
</dbReference>
<gene>
    <name evidence="2" type="primary">dhaK</name>
    <name evidence="2" type="ORF">NCTC11048_00724</name>
</gene>
<evidence type="ECO:0000313" key="3">
    <source>
        <dbReference type="Proteomes" id="UP000255549"/>
    </source>
</evidence>
<dbReference type="NCBIfam" id="TIGR02363">
    <property type="entry name" value="dhaK1"/>
    <property type="match status" value="1"/>
</dbReference>
<feature type="domain" description="DhaK" evidence="1">
    <location>
        <begin position="46"/>
        <end position="359"/>
    </location>
</feature>
<keyword evidence="2" id="KW-0418">Kinase</keyword>
<keyword evidence="3" id="KW-1185">Reference proteome</keyword>
<dbReference type="GO" id="GO:0004371">
    <property type="term" value="F:glycerone kinase activity"/>
    <property type="evidence" value="ECO:0007669"/>
    <property type="project" value="InterPro"/>
</dbReference>
<dbReference type="EMBL" id="UHDP01000003">
    <property type="protein sequence ID" value="SUM45736.1"/>
    <property type="molecule type" value="Genomic_DNA"/>
</dbReference>
<dbReference type="PANTHER" id="PTHR28629:SF4">
    <property type="entry name" value="TRIOKINASE_FMN CYCLASE"/>
    <property type="match status" value="1"/>
</dbReference>
<name>A0A380G5K7_STAIN</name>
<dbReference type="InterPro" id="IPR012736">
    <property type="entry name" value="DhaK_1"/>
</dbReference>
<dbReference type="Pfam" id="PF02733">
    <property type="entry name" value="Dak1"/>
    <property type="match status" value="1"/>
</dbReference>
<protein>
    <submittedName>
        <fullName evidence="2">Dihydroxyacetone kinase subunit DhaK</fullName>
        <ecNumber evidence="2">2.7.-.-</ecNumber>
        <ecNumber evidence="2">2.7.1.-</ecNumber>
    </submittedName>
</protein>
<evidence type="ECO:0000313" key="2">
    <source>
        <dbReference type="EMBL" id="SUM45736.1"/>
    </source>
</evidence>
<dbReference type="AlphaFoldDB" id="A0A380G5K7"/>
<dbReference type="Gene3D" id="3.30.1180.20">
    <property type="entry name" value="Dihydroxyacetone kinase, domain 2"/>
    <property type="match status" value="1"/>
</dbReference>
<dbReference type="PANTHER" id="PTHR28629">
    <property type="entry name" value="TRIOKINASE/FMN CYCLASE"/>
    <property type="match status" value="1"/>
</dbReference>
<organism evidence="2 3">
    <name type="scientific">Staphylococcus intermedius NCTC 11048</name>
    <dbReference type="NCBI Taxonomy" id="1141106"/>
    <lineage>
        <taxon>Bacteria</taxon>
        <taxon>Bacillati</taxon>
        <taxon>Bacillota</taxon>
        <taxon>Bacilli</taxon>
        <taxon>Bacillales</taxon>
        <taxon>Staphylococcaceae</taxon>
        <taxon>Staphylococcus</taxon>
        <taxon>Staphylococcus intermedius group</taxon>
    </lineage>
</organism>
<dbReference type="GO" id="GO:0005829">
    <property type="term" value="C:cytosol"/>
    <property type="evidence" value="ECO:0007669"/>
    <property type="project" value="TreeGrafter"/>
</dbReference>
<dbReference type="InterPro" id="IPR033749">
    <property type="entry name" value="Polyprenyl_synt_CS"/>
</dbReference>
<dbReference type="FunFam" id="3.40.50.10440:FF:000001">
    <property type="entry name" value="Dihydroxyacetone kinase, DhaK subunit"/>
    <property type="match status" value="1"/>
</dbReference>
<dbReference type="GO" id="GO:0019563">
    <property type="term" value="P:glycerol catabolic process"/>
    <property type="evidence" value="ECO:0007669"/>
    <property type="project" value="TreeGrafter"/>
</dbReference>
<reference evidence="2 3" key="1">
    <citation type="submission" date="2018-06" db="EMBL/GenBank/DDBJ databases">
        <authorList>
            <consortium name="Pathogen Informatics"/>
            <person name="Doyle S."/>
        </authorList>
    </citation>
    <scope>NUCLEOTIDE SEQUENCE [LARGE SCALE GENOMIC DNA]</scope>
    <source>
        <strain evidence="3">NCTC 11048</strain>
    </source>
</reference>
<dbReference type="EC" id="2.7.1.-" evidence="2"/>
<accession>A0A380G5K7</accession>
<dbReference type="PROSITE" id="PS00723">
    <property type="entry name" value="POLYPRENYL_SYNTHASE_1"/>
    <property type="match status" value="1"/>
</dbReference>
<evidence type="ECO:0000259" key="1">
    <source>
        <dbReference type="PROSITE" id="PS51481"/>
    </source>
</evidence>
<sequence length="359" mass="39815">MRDCTTFLYTKLSNVDNSFYVNVFILKHIIEETTIEGEQMKKLIQDKTHFLQDMLDGLKITNPNIDVIADTVVVRQHKKTSGVALVSGGGSGHEPAHAGYVGEGMLDAAVCGEVFTSPTPDKVLEAIKAVDNGDGVLLIVKNYAGDVMNFEMAKDMAEMEDIQVEMVIVRDDIAIDDVEKRRGVAGTVFVHKYAGYLSEHGKKLTEIKTEVEAMMEHMRTIGMALTPPAVPTTGKYGFDIEDHEMEIGIGIHGERGLERVPVEPVEQIVQRLIEQLKQEVTSDELIVMVNGMGGTPLSELDIVTKYVALQLEKEGKTVKAWFVGDYMTSLDMQGFSLTFVPYDERVLSAFRAPTTSRFF</sequence>
<dbReference type="Proteomes" id="UP000255549">
    <property type="component" value="Unassembled WGS sequence"/>
</dbReference>
<dbReference type="STRING" id="1141106.GCA_000308095_02347"/>
<dbReference type="Gene3D" id="3.40.50.10440">
    <property type="entry name" value="Dihydroxyacetone kinase, domain 1"/>
    <property type="match status" value="1"/>
</dbReference>
<proteinExistence type="predicted"/>
<dbReference type="InterPro" id="IPR050861">
    <property type="entry name" value="Dihydroxyacetone_Kinase"/>
</dbReference>
<dbReference type="EC" id="2.7.-.-" evidence="2"/>
<dbReference type="SUPFAM" id="SSF82549">
    <property type="entry name" value="DAK1/DegV-like"/>
    <property type="match status" value="1"/>
</dbReference>